<evidence type="ECO:0000313" key="3">
    <source>
        <dbReference type="Proteomes" id="UP000199758"/>
    </source>
</evidence>
<name>A0A1M5N087_9GAMM</name>
<feature type="chain" id="PRO_5013200483" evidence="1">
    <location>
        <begin position="24"/>
        <end position="96"/>
    </location>
</feature>
<gene>
    <name evidence="2" type="ORF">SAMN04488068_1563</name>
</gene>
<evidence type="ECO:0000256" key="1">
    <source>
        <dbReference type="SAM" id="SignalP"/>
    </source>
</evidence>
<sequence length="96" mass="10128">MRQPATMRPASAPTLLARSLALAAALGLSLVNSGCFRSTPMVESSGLASGRYKTDLKECQTYAGRDAPVAPGEDADDARARAVRQCLSGRGYQVIR</sequence>
<dbReference type="STRING" id="490188.SAMN04488068_1563"/>
<proteinExistence type="predicted"/>
<reference evidence="2 3" key="1">
    <citation type="submission" date="2016-11" db="EMBL/GenBank/DDBJ databases">
        <authorList>
            <person name="Jaros S."/>
            <person name="Januszkiewicz K."/>
            <person name="Wedrychowicz H."/>
        </authorList>
    </citation>
    <scope>NUCLEOTIDE SEQUENCE [LARGE SCALE GENOMIC DNA]</scope>
    <source>
        <strain evidence="2 3">CGMCC 1.7049</strain>
    </source>
</reference>
<protein>
    <submittedName>
        <fullName evidence="2">Uncharacterized protein</fullName>
    </submittedName>
</protein>
<dbReference type="EMBL" id="FQWZ01000003">
    <property type="protein sequence ID" value="SHG82958.1"/>
    <property type="molecule type" value="Genomic_DNA"/>
</dbReference>
<dbReference type="AlphaFoldDB" id="A0A1M5N087"/>
<evidence type="ECO:0000313" key="2">
    <source>
        <dbReference type="EMBL" id="SHG82958.1"/>
    </source>
</evidence>
<dbReference type="Proteomes" id="UP000199758">
    <property type="component" value="Unassembled WGS sequence"/>
</dbReference>
<feature type="signal peptide" evidence="1">
    <location>
        <begin position="1"/>
        <end position="23"/>
    </location>
</feature>
<organism evidence="2 3">
    <name type="scientific">Hydrocarboniphaga daqingensis</name>
    <dbReference type="NCBI Taxonomy" id="490188"/>
    <lineage>
        <taxon>Bacteria</taxon>
        <taxon>Pseudomonadati</taxon>
        <taxon>Pseudomonadota</taxon>
        <taxon>Gammaproteobacteria</taxon>
        <taxon>Nevskiales</taxon>
        <taxon>Nevskiaceae</taxon>
        <taxon>Hydrocarboniphaga</taxon>
    </lineage>
</organism>
<keyword evidence="1" id="KW-0732">Signal</keyword>
<keyword evidence="3" id="KW-1185">Reference proteome</keyword>
<accession>A0A1M5N087</accession>
<dbReference type="RefSeq" id="WP_072896226.1">
    <property type="nucleotide sequence ID" value="NZ_FQWZ01000003.1"/>
</dbReference>